<dbReference type="PRINTS" id="PR00082">
    <property type="entry name" value="GLFDHDRGNASE"/>
</dbReference>
<dbReference type="InterPro" id="IPR046346">
    <property type="entry name" value="Aminoacid_DH-like_N_sf"/>
</dbReference>
<evidence type="ECO:0000256" key="3">
    <source>
        <dbReference type="ARBA" id="ARBA00023027"/>
    </source>
</evidence>
<feature type="non-terminal residue" evidence="5">
    <location>
        <position position="350"/>
    </location>
</feature>
<dbReference type="PROSITE" id="PS00074">
    <property type="entry name" value="GLFV_DEHYDROGENASE"/>
    <property type="match status" value="1"/>
</dbReference>
<dbReference type="PANTHER" id="PTHR11606">
    <property type="entry name" value="GLUTAMATE DEHYDROGENASE"/>
    <property type="match status" value="1"/>
</dbReference>
<name>A0A381N614_9ZZZZ</name>
<protein>
    <recommendedName>
        <fullName evidence="4">Glutamate/phenylalanine/leucine/valine/L-tryptophan dehydrogenase C-terminal domain-containing protein</fullName>
    </recommendedName>
</protein>
<dbReference type="PANTHER" id="PTHR11606:SF24">
    <property type="entry name" value="NAD-SPECIFIC GLUTAMATE DEHYDROGENASE"/>
    <property type="match status" value="1"/>
</dbReference>
<evidence type="ECO:0000313" key="5">
    <source>
        <dbReference type="EMBL" id="SUZ49985.1"/>
    </source>
</evidence>
<dbReference type="SUPFAM" id="SSF53223">
    <property type="entry name" value="Aminoacid dehydrogenase-like, N-terminal domain"/>
    <property type="match status" value="1"/>
</dbReference>
<proteinExistence type="inferred from homology"/>
<sequence length="350" mass="37864">MSKKTSSINATSGAYERAVELLGLKPNIAGALEMPDRELTVEVPFRRDNGEVASLLGFRVQHNNTRGPFKGGIRYHPHVDLAEVRSLATLMTWKTALLDIPYGGGKGGIAINPSEYSIYELERLSRKFFRAIDPVIGPNIDIPAPDVNTNAQVMGWFMDEYSQAHGYTPAIVTGKPLELGGSEGREHATGKGTAITVRETAKKWDVDLDKSTVVIQGFGNVGSFTAKFLNEYGCKIIAVSDVTGGVYEVDGLEISSLFDYNYKNKTIKGSGQGKKITNDELLALECDFLIPSALGGAINKDNVDTLKCKFVIEAANGPVTQKAAENLWKKSVPVIPDILTNAGGVTVSYF</sequence>
<dbReference type="SMART" id="SM00839">
    <property type="entry name" value="ELFV_dehydrog"/>
    <property type="match status" value="1"/>
</dbReference>
<reference evidence="5" key="1">
    <citation type="submission" date="2018-05" db="EMBL/GenBank/DDBJ databases">
        <authorList>
            <person name="Lanie J.A."/>
            <person name="Ng W.-L."/>
            <person name="Kazmierczak K.M."/>
            <person name="Andrzejewski T.M."/>
            <person name="Davidsen T.M."/>
            <person name="Wayne K.J."/>
            <person name="Tettelin H."/>
            <person name="Glass J.I."/>
            <person name="Rusch D."/>
            <person name="Podicherti R."/>
            <person name="Tsui H.-C.T."/>
            <person name="Winkler M.E."/>
        </authorList>
    </citation>
    <scope>NUCLEOTIDE SEQUENCE</scope>
</reference>
<keyword evidence="2" id="KW-0560">Oxidoreductase</keyword>
<gene>
    <name evidence="5" type="ORF">METZ01_LOCUS2839</name>
</gene>
<dbReference type="Pfam" id="PF02812">
    <property type="entry name" value="ELFV_dehydrog_N"/>
    <property type="match status" value="1"/>
</dbReference>
<dbReference type="Gene3D" id="3.40.50.10860">
    <property type="entry name" value="Leucine Dehydrogenase, chain A, domain 1"/>
    <property type="match status" value="1"/>
</dbReference>
<evidence type="ECO:0000256" key="1">
    <source>
        <dbReference type="ARBA" id="ARBA00006382"/>
    </source>
</evidence>
<organism evidence="5">
    <name type="scientific">marine metagenome</name>
    <dbReference type="NCBI Taxonomy" id="408172"/>
    <lineage>
        <taxon>unclassified sequences</taxon>
        <taxon>metagenomes</taxon>
        <taxon>ecological metagenomes</taxon>
    </lineage>
</organism>
<feature type="domain" description="Glutamate/phenylalanine/leucine/valine/L-tryptophan dehydrogenase C-terminal" evidence="4">
    <location>
        <begin position="182"/>
        <end position="350"/>
    </location>
</feature>
<dbReference type="Gene3D" id="3.40.50.720">
    <property type="entry name" value="NAD(P)-binding Rossmann-like Domain"/>
    <property type="match status" value="1"/>
</dbReference>
<keyword evidence="3" id="KW-0520">NAD</keyword>
<dbReference type="InterPro" id="IPR006097">
    <property type="entry name" value="Glu/Leu/Phe/Val/Trp_DH_dimer"/>
</dbReference>
<dbReference type="InterPro" id="IPR036291">
    <property type="entry name" value="NAD(P)-bd_dom_sf"/>
</dbReference>
<dbReference type="EMBL" id="UINC01000145">
    <property type="protein sequence ID" value="SUZ49985.1"/>
    <property type="molecule type" value="Genomic_DNA"/>
</dbReference>
<dbReference type="AlphaFoldDB" id="A0A381N614"/>
<dbReference type="InterPro" id="IPR006096">
    <property type="entry name" value="Glu/Leu/Phe/Val/Trp_DH_C"/>
</dbReference>
<dbReference type="SUPFAM" id="SSF51735">
    <property type="entry name" value="NAD(P)-binding Rossmann-fold domains"/>
    <property type="match status" value="1"/>
</dbReference>
<dbReference type="InterPro" id="IPR014362">
    <property type="entry name" value="Glu_DH"/>
</dbReference>
<dbReference type="FunFam" id="3.40.50.10860:FF:000003">
    <property type="entry name" value="Glutamate dehydrogenase"/>
    <property type="match status" value="1"/>
</dbReference>
<dbReference type="Pfam" id="PF00208">
    <property type="entry name" value="ELFV_dehydrog"/>
    <property type="match status" value="1"/>
</dbReference>
<evidence type="ECO:0000259" key="4">
    <source>
        <dbReference type="SMART" id="SM00839"/>
    </source>
</evidence>
<dbReference type="InterPro" id="IPR006095">
    <property type="entry name" value="Glu/Leu/Phe/Val/Trp_DH"/>
</dbReference>
<dbReference type="GO" id="GO:0006538">
    <property type="term" value="P:L-glutamate catabolic process"/>
    <property type="evidence" value="ECO:0007669"/>
    <property type="project" value="TreeGrafter"/>
</dbReference>
<accession>A0A381N614</accession>
<comment type="similarity">
    <text evidence="1">Belongs to the Glu/Leu/Phe/Val dehydrogenases family.</text>
</comment>
<evidence type="ECO:0000256" key="2">
    <source>
        <dbReference type="ARBA" id="ARBA00023002"/>
    </source>
</evidence>
<dbReference type="GO" id="GO:0004352">
    <property type="term" value="F:glutamate dehydrogenase (NAD+) activity"/>
    <property type="evidence" value="ECO:0007669"/>
    <property type="project" value="TreeGrafter"/>
</dbReference>
<dbReference type="InterPro" id="IPR033922">
    <property type="entry name" value="NAD_bind_Glu_DH"/>
</dbReference>
<dbReference type="GO" id="GO:0005739">
    <property type="term" value="C:mitochondrion"/>
    <property type="evidence" value="ECO:0007669"/>
    <property type="project" value="TreeGrafter"/>
</dbReference>
<dbReference type="InterPro" id="IPR033524">
    <property type="entry name" value="Glu/Leu/Phe/Val_DH_AS"/>
</dbReference>
<dbReference type="CDD" id="cd01076">
    <property type="entry name" value="NAD_bind_1_Glu_DH"/>
    <property type="match status" value="1"/>
</dbReference>
<dbReference type="PIRSF" id="PIRSF000185">
    <property type="entry name" value="Glu_DH"/>
    <property type="match status" value="1"/>
</dbReference>